<feature type="region of interest" description="Disordered" evidence="1">
    <location>
        <begin position="315"/>
        <end position="355"/>
    </location>
</feature>
<name>A0A6A5SDR5_9PLEO</name>
<proteinExistence type="predicted"/>
<evidence type="ECO:0000313" key="3">
    <source>
        <dbReference type="EMBL" id="KAF1938143.1"/>
    </source>
</evidence>
<evidence type="ECO:0000256" key="1">
    <source>
        <dbReference type="SAM" id="MobiDB-lite"/>
    </source>
</evidence>
<accession>A0A6A5SDR5</accession>
<evidence type="ECO:0000313" key="4">
    <source>
        <dbReference type="Proteomes" id="UP000800038"/>
    </source>
</evidence>
<feature type="region of interest" description="Disordered" evidence="1">
    <location>
        <begin position="384"/>
        <end position="408"/>
    </location>
</feature>
<dbReference type="EMBL" id="ML976113">
    <property type="protein sequence ID" value="KAF1938143.1"/>
    <property type="molecule type" value="Genomic_DNA"/>
</dbReference>
<gene>
    <name evidence="3" type="ORF">EJ02DRAFT_410940</name>
</gene>
<keyword evidence="4" id="KW-1185">Reference proteome</keyword>
<protein>
    <submittedName>
        <fullName evidence="3">DUF1769-domain-containing protein</fullName>
    </submittedName>
</protein>
<dbReference type="PANTHER" id="PTHR34826">
    <property type="entry name" value="UPF0590 PROTEIN C409.17C"/>
    <property type="match status" value="1"/>
</dbReference>
<feature type="compositionally biased region" description="Low complexity" evidence="1">
    <location>
        <begin position="384"/>
        <end position="399"/>
    </location>
</feature>
<organism evidence="3 4">
    <name type="scientific">Clathrospora elynae</name>
    <dbReference type="NCBI Taxonomy" id="706981"/>
    <lineage>
        <taxon>Eukaryota</taxon>
        <taxon>Fungi</taxon>
        <taxon>Dikarya</taxon>
        <taxon>Ascomycota</taxon>
        <taxon>Pezizomycotina</taxon>
        <taxon>Dothideomycetes</taxon>
        <taxon>Pleosporomycetidae</taxon>
        <taxon>Pleosporales</taxon>
        <taxon>Diademaceae</taxon>
        <taxon>Clathrospora</taxon>
    </lineage>
</organism>
<dbReference type="InterPro" id="IPR013897">
    <property type="entry name" value="Duc1"/>
</dbReference>
<dbReference type="Proteomes" id="UP000800038">
    <property type="component" value="Unassembled WGS sequence"/>
</dbReference>
<dbReference type="OrthoDB" id="2119945at2759"/>
<evidence type="ECO:0000259" key="2">
    <source>
        <dbReference type="Pfam" id="PF08588"/>
    </source>
</evidence>
<dbReference type="AlphaFoldDB" id="A0A6A5SDR5"/>
<sequence>MSGSVVDPAARDKYLLQVTAGSSYDPSTHTQVPVNGPEAICVDSDVVTAWIRVRIKDYHGLPRGSPASSSYFEHTQHTSDRYSIAYSFVPKQDISGSDLVMGFDYDHSIKHQLPPGFKYAMKIATSLLDPGLYSDPYSDEPYLYGPALSSFFAFSIGDSVSDVPVDDQLARLAKESGCVIEEGAEGSGKAIRRESGMPSKWKKRRKHYLDAQALANFTFEKGRVYHADFFNPHLDFANFSLRLPGFSISVARYVDEKTHHLRYVLKNRRTEDVLFVVIFKLLFGQELDDTLEQTESAPVAADGPKMAITKHDDLEKTRTVEAPSNPQLASSAAKDQAAQHLAPEPSTAEPSGEDQSYLDQATMAATNLAKSVAAVYAALGFGNSSSSFSESEPSSRRNSTQPSSRSVAAQIDDLGDATVEQYLQSRHGNV</sequence>
<feature type="domain" description="Domain of unknown function at the cortex 1" evidence="2">
    <location>
        <begin position="16"/>
        <end position="281"/>
    </location>
</feature>
<reference evidence="3" key="1">
    <citation type="journal article" date="2020" name="Stud. Mycol.">
        <title>101 Dothideomycetes genomes: a test case for predicting lifestyles and emergence of pathogens.</title>
        <authorList>
            <person name="Haridas S."/>
            <person name="Albert R."/>
            <person name="Binder M."/>
            <person name="Bloem J."/>
            <person name="Labutti K."/>
            <person name="Salamov A."/>
            <person name="Andreopoulos B."/>
            <person name="Baker S."/>
            <person name="Barry K."/>
            <person name="Bills G."/>
            <person name="Bluhm B."/>
            <person name="Cannon C."/>
            <person name="Castanera R."/>
            <person name="Culley D."/>
            <person name="Daum C."/>
            <person name="Ezra D."/>
            <person name="Gonzalez J."/>
            <person name="Henrissat B."/>
            <person name="Kuo A."/>
            <person name="Liang C."/>
            <person name="Lipzen A."/>
            <person name="Lutzoni F."/>
            <person name="Magnuson J."/>
            <person name="Mondo S."/>
            <person name="Nolan M."/>
            <person name="Ohm R."/>
            <person name="Pangilinan J."/>
            <person name="Park H.-J."/>
            <person name="Ramirez L."/>
            <person name="Alfaro M."/>
            <person name="Sun H."/>
            <person name="Tritt A."/>
            <person name="Yoshinaga Y."/>
            <person name="Zwiers L.-H."/>
            <person name="Turgeon B."/>
            <person name="Goodwin S."/>
            <person name="Spatafora J."/>
            <person name="Crous P."/>
            <person name="Grigoriev I."/>
        </authorList>
    </citation>
    <scope>NUCLEOTIDE SEQUENCE</scope>
    <source>
        <strain evidence="3">CBS 161.51</strain>
    </source>
</reference>
<dbReference type="PANTHER" id="PTHR34826:SF2">
    <property type="entry name" value="UPF0590 PROTEIN C409.17C"/>
    <property type="match status" value="1"/>
</dbReference>
<dbReference type="Pfam" id="PF08588">
    <property type="entry name" value="Duc1"/>
    <property type="match status" value="1"/>
</dbReference>